<dbReference type="InterPro" id="IPR015813">
    <property type="entry name" value="Pyrv/PenolPyrv_kinase-like_dom"/>
</dbReference>
<dbReference type="Pfam" id="PF00463">
    <property type="entry name" value="ICL"/>
    <property type="match status" value="1"/>
</dbReference>
<dbReference type="InterPro" id="IPR040442">
    <property type="entry name" value="Pyrv_kinase-like_dom_sf"/>
</dbReference>
<evidence type="ECO:0000256" key="1">
    <source>
        <dbReference type="ARBA" id="ARBA00005704"/>
    </source>
</evidence>
<keyword evidence="5" id="KW-1185">Reference proteome</keyword>
<dbReference type="PROSITE" id="PS00161">
    <property type="entry name" value="ISOCITRATE_LYASE"/>
    <property type="match status" value="1"/>
</dbReference>
<accession>A0ABQ8PW60</accession>
<evidence type="ECO:0000256" key="2">
    <source>
        <dbReference type="ARBA" id="ARBA00012260"/>
    </source>
</evidence>
<dbReference type="InterPro" id="IPR018523">
    <property type="entry name" value="Isocitrate_lyase_ph_CS"/>
</dbReference>
<comment type="caution">
    <text evidence="4">The sequence shown here is derived from an EMBL/GenBank/DDBJ whole genome shotgun (WGS) entry which is preliminary data.</text>
</comment>
<dbReference type="EC" id="4.1.3.30" evidence="2"/>
<evidence type="ECO:0000313" key="5">
    <source>
        <dbReference type="Proteomes" id="UP001163828"/>
    </source>
</evidence>
<dbReference type="InterPro" id="IPR006254">
    <property type="entry name" value="Isocitrate_lyase"/>
</dbReference>
<dbReference type="Proteomes" id="UP001163828">
    <property type="component" value="Unassembled WGS sequence"/>
</dbReference>
<dbReference type="EMBL" id="MU791685">
    <property type="protein sequence ID" value="KAJ3990666.1"/>
    <property type="molecule type" value="Genomic_DNA"/>
</dbReference>
<protein>
    <recommendedName>
        <fullName evidence="2">methylisocitrate lyase</fullName>
        <ecNumber evidence="2">4.1.3.30</ecNumber>
    </recommendedName>
</protein>
<name>A0ABQ8PW60_9AGAR</name>
<dbReference type="PANTHER" id="PTHR42905">
    <property type="entry name" value="PHOSPHOENOLPYRUVATE CARBOXYLASE"/>
    <property type="match status" value="1"/>
</dbReference>
<organism evidence="4 5">
    <name type="scientific">Lentinula boryana</name>
    <dbReference type="NCBI Taxonomy" id="40481"/>
    <lineage>
        <taxon>Eukaryota</taxon>
        <taxon>Fungi</taxon>
        <taxon>Dikarya</taxon>
        <taxon>Basidiomycota</taxon>
        <taxon>Agaricomycotina</taxon>
        <taxon>Agaricomycetes</taxon>
        <taxon>Agaricomycetidae</taxon>
        <taxon>Agaricales</taxon>
        <taxon>Marasmiineae</taxon>
        <taxon>Omphalotaceae</taxon>
        <taxon>Lentinula</taxon>
    </lineage>
</organism>
<dbReference type="PANTHER" id="PTHR42905:SF2">
    <property type="entry name" value="PHOSPHOENOLPYRUVATE CARBOXYLASE FAMILY PROTEIN"/>
    <property type="match status" value="1"/>
</dbReference>
<proteinExistence type="inferred from homology"/>
<reference evidence="4" key="1">
    <citation type="submission" date="2022-08" db="EMBL/GenBank/DDBJ databases">
        <authorList>
            <consortium name="DOE Joint Genome Institute"/>
            <person name="Min B."/>
            <person name="Riley R."/>
            <person name="Sierra-Patev S."/>
            <person name="Naranjo-Ortiz M."/>
            <person name="Looney B."/>
            <person name="Konkel Z."/>
            <person name="Slot J.C."/>
            <person name="Sakamoto Y."/>
            <person name="Steenwyk J.L."/>
            <person name="Rokas A."/>
            <person name="Carro J."/>
            <person name="Camarero S."/>
            <person name="Ferreira P."/>
            <person name="Molpeceres G."/>
            <person name="Ruiz-Duenas F.J."/>
            <person name="Serrano A."/>
            <person name="Henrissat B."/>
            <person name="Drula E."/>
            <person name="Hughes K.W."/>
            <person name="Mata J.L."/>
            <person name="Ishikawa N.K."/>
            <person name="Vargas-Isla R."/>
            <person name="Ushijima S."/>
            <person name="Smith C.A."/>
            <person name="Ahrendt S."/>
            <person name="Andreopoulos W."/>
            <person name="He G."/>
            <person name="Labutti K."/>
            <person name="Lipzen A."/>
            <person name="Ng V."/>
            <person name="Sandor L."/>
            <person name="Barry K."/>
            <person name="Martinez A.T."/>
            <person name="Xiao Y."/>
            <person name="Gibbons J.G."/>
            <person name="Terashima K."/>
            <person name="Hibbett D.S."/>
            <person name="Grigoriev I.V."/>
        </authorList>
    </citation>
    <scope>NUCLEOTIDE SEQUENCE</scope>
    <source>
        <strain evidence="4">TFB10827</strain>
    </source>
</reference>
<gene>
    <name evidence="4" type="ORF">F5050DRAFT_1890421</name>
</gene>
<keyword evidence="3" id="KW-0456">Lyase</keyword>
<dbReference type="SUPFAM" id="SSF51621">
    <property type="entry name" value="Phosphoenolpyruvate/pyruvate domain"/>
    <property type="match status" value="1"/>
</dbReference>
<dbReference type="Gene3D" id="3.20.20.60">
    <property type="entry name" value="Phosphoenolpyruvate-binding domains"/>
    <property type="match status" value="2"/>
</dbReference>
<comment type="similarity">
    <text evidence="1">Belongs to the isocitrate lyase/PEP mutase superfamily. Isocitrate lyase family.</text>
</comment>
<evidence type="ECO:0000256" key="3">
    <source>
        <dbReference type="ARBA" id="ARBA00023239"/>
    </source>
</evidence>
<sequence length="215" mass="23695">MLARPEEVIAPGIYDGISARLTLEVGFNCLYQRIRKPMTMSPSKIHQAARTHCSIDPTIPLIVDADTGYKFSIIARTLVLLHIEDRIQTKRCGHLLGKQLVSVEEFVTRIRAAVIAQEEAISRSKPASAAGADLLFYRVNFIRVLLDFVTGGFTPNFTAKEARAIGVKIIIYLPITVIPKVHAVWVSLQLLKRTADVNSSRGMGLDEAIKLDATG</sequence>
<evidence type="ECO:0000313" key="4">
    <source>
        <dbReference type="EMBL" id="KAJ3990666.1"/>
    </source>
</evidence>